<organism evidence="1 2">
    <name type="scientific">Collybiopsis luxurians FD-317 M1</name>
    <dbReference type="NCBI Taxonomy" id="944289"/>
    <lineage>
        <taxon>Eukaryota</taxon>
        <taxon>Fungi</taxon>
        <taxon>Dikarya</taxon>
        <taxon>Basidiomycota</taxon>
        <taxon>Agaricomycotina</taxon>
        <taxon>Agaricomycetes</taxon>
        <taxon>Agaricomycetidae</taxon>
        <taxon>Agaricales</taxon>
        <taxon>Marasmiineae</taxon>
        <taxon>Omphalotaceae</taxon>
        <taxon>Collybiopsis</taxon>
        <taxon>Collybiopsis luxurians</taxon>
    </lineage>
</organism>
<sequence length="141" mass="16073">PNISLGTVTGCTLITFHNQKNHLLPQAQRLFTILVSESAHLIWKIRCEAVIHKEGRNPSVQEVYNRFKFLLNAYLQKDICQSNSYRWGQHTIPMSTVKQTWTPLICTPHYEDPPPDWVGKSKVLVGIEPPTHFIVPGSQVT</sequence>
<dbReference type="OrthoDB" id="3262992at2759"/>
<gene>
    <name evidence="1" type="ORF">GYMLUDRAFT_178097</name>
</gene>
<reference evidence="1 2" key="1">
    <citation type="submission" date="2014-04" db="EMBL/GenBank/DDBJ databases">
        <title>Evolutionary Origins and Diversification of the Mycorrhizal Mutualists.</title>
        <authorList>
            <consortium name="DOE Joint Genome Institute"/>
            <consortium name="Mycorrhizal Genomics Consortium"/>
            <person name="Kohler A."/>
            <person name="Kuo A."/>
            <person name="Nagy L.G."/>
            <person name="Floudas D."/>
            <person name="Copeland A."/>
            <person name="Barry K.W."/>
            <person name="Cichocki N."/>
            <person name="Veneault-Fourrey C."/>
            <person name="LaButti K."/>
            <person name="Lindquist E.A."/>
            <person name="Lipzen A."/>
            <person name="Lundell T."/>
            <person name="Morin E."/>
            <person name="Murat C."/>
            <person name="Riley R."/>
            <person name="Ohm R."/>
            <person name="Sun H."/>
            <person name="Tunlid A."/>
            <person name="Henrissat B."/>
            <person name="Grigoriev I.V."/>
            <person name="Hibbett D.S."/>
            <person name="Martin F."/>
        </authorList>
    </citation>
    <scope>NUCLEOTIDE SEQUENCE [LARGE SCALE GENOMIC DNA]</scope>
    <source>
        <strain evidence="1 2">FD-317 M1</strain>
    </source>
</reference>
<dbReference type="AlphaFoldDB" id="A0A0D0AU65"/>
<proteinExistence type="predicted"/>
<dbReference type="HOGENOM" id="CLU_044484_2_0_1"/>
<dbReference type="EMBL" id="KN834821">
    <property type="protein sequence ID" value="KIK54030.1"/>
    <property type="molecule type" value="Genomic_DNA"/>
</dbReference>
<dbReference type="Proteomes" id="UP000053593">
    <property type="component" value="Unassembled WGS sequence"/>
</dbReference>
<keyword evidence="2" id="KW-1185">Reference proteome</keyword>
<evidence type="ECO:0000313" key="1">
    <source>
        <dbReference type="EMBL" id="KIK54030.1"/>
    </source>
</evidence>
<feature type="non-terminal residue" evidence="1">
    <location>
        <position position="1"/>
    </location>
</feature>
<evidence type="ECO:0000313" key="2">
    <source>
        <dbReference type="Proteomes" id="UP000053593"/>
    </source>
</evidence>
<accession>A0A0D0AU65</accession>
<protein>
    <submittedName>
        <fullName evidence="1">Uncharacterized protein</fullName>
    </submittedName>
</protein>
<name>A0A0D0AU65_9AGAR</name>